<dbReference type="SUPFAM" id="SSF56112">
    <property type="entry name" value="Protein kinase-like (PK-like)"/>
    <property type="match status" value="1"/>
</dbReference>
<evidence type="ECO:0000313" key="7">
    <source>
        <dbReference type="EnsemblProtists" id="EOD21837"/>
    </source>
</evidence>
<evidence type="ECO:0000256" key="1">
    <source>
        <dbReference type="ARBA" id="ARBA00022527"/>
    </source>
</evidence>
<keyword evidence="1" id="KW-0723">Serine/threonine-protein kinase</keyword>
<evidence type="ECO:0000256" key="4">
    <source>
        <dbReference type="ARBA" id="ARBA00022777"/>
    </source>
</evidence>
<dbReference type="HOGENOM" id="CLU_000288_63_32_1"/>
<dbReference type="InterPro" id="IPR000719">
    <property type="entry name" value="Prot_kinase_dom"/>
</dbReference>
<dbReference type="STRING" id="2903.R1CH41"/>
<dbReference type="PaxDb" id="2903-EOD21837"/>
<keyword evidence="4" id="KW-0418">Kinase</keyword>
<feature type="domain" description="Protein kinase" evidence="6">
    <location>
        <begin position="7"/>
        <end position="139"/>
    </location>
</feature>
<dbReference type="Proteomes" id="UP000013827">
    <property type="component" value="Unassembled WGS sequence"/>
</dbReference>
<organism evidence="7 8">
    <name type="scientific">Emiliania huxleyi (strain CCMP1516)</name>
    <dbReference type="NCBI Taxonomy" id="280463"/>
    <lineage>
        <taxon>Eukaryota</taxon>
        <taxon>Haptista</taxon>
        <taxon>Haptophyta</taxon>
        <taxon>Prymnesiophyceae</taxon>
        <taxon>Isochrysidales</taxon>
        <taxon>Noelaerhabdaceae</taxon>
        <taxon>Emiliania</taxon>
    </lineage>
</organism>
<reference evidence="8" key="1">
    <citation type="journal article" date="2013" name="Nature">
        <title>Pan genome of the phytoplankton Emiliania underpins its global distribution.</title>
        <authorList>
            <person name="Read B.A."/>
            <person name="Kegel J."/>
            <person name="Klute M.J."/>
            <person name="Kuo A."/>
            <person name="Lefebvre S.C."/>
            <person name="Maumus F."/>
            <person name="Mayer C."/>
            <person name="Miller J."/>
            <person name="Monier A."/>
            <person name="Salamov A."/>
            <person name="Young J."/>
            <person name="Aguilar M."/>
            <person name="Claverie J.M."/>
            <person name="Frickenhaus S."/>
            <person name="Gonzalez K."/>
            <person name="Herman E.K."/>
            <person name="Lin Y.C."/>
            <person name="Napier J."/>
            <person name="Ogata H."/>
            <person name="Sarno A.F."/>
            <person name="Shmutz J."/>
            <person name="Schroeder D."/>
            <person name="de Vargas C."/>
            <person name="Verret F."/>
            <person name="von Dassow P."/>
            <person name="Valentin K."/>
            <person name="Van de Peer Y."/>
            <person name="Wheeler G."/>
            <person name="Dacks J.B."/>
            <person name="Delwiche C.F."/>
            <person name="Dyhrman S.T."/>
            <person name="Glockner G."/>
            <person name="John U."/>
            <person name="Richards T."/>
            <person name="Worden A.Z."/>
            <person name="Zhang X."/>
            <person name="Grigoriev I.V."/>
            <person name="Allen A.E."/>
            <person name="Bidle K."/>
            <person name="Borodovsky M."/>
            <person name="Bowler C."/>
            <person name="Brownlee C."/>
            <person name="Cock J.M."/>
            <person name="Elias M."/>
            <person name="Gladyshev V.N."/>
            <person name="Groth M."/>
            <person name="Guda C."/>
            <person name="Hadaegh A."/>
            <person name="Iglesias-Rodriguez M.D."/>
            <person name="Jenkins J."/>
            <person name="Jones B.M."/>
            <person name="Lawson T."/>
            <person name="Leese F."/>
            <person name="Lindquist E."/>
            <person name="Lobanov A."/>
            <person name="Lomsadze A."/>
            <person name="Malik S.B."/>
            <person name="Marsh M.E."/>
            <person name="Mackinder L."/>
            <person name="Mock T."/>
            <person name="Mueller-Roeber B."/>
            <person name="Pagarete A."/>
            <person name="Parker M."/>
            <person name="Probert I."/>
            <person name="Quesneville H."/>
            <person name="Raines C."/>
            <person name="Rensing S.A."/>
            <person name="Riano-Pachon D.M."/>
            <person name="Richier S."/>
            <person name="Rokitta S."/>
            <person name="Shiraiwa Y."/>
            <person name="Soanes D.M."/>
            <person name="van der Giezen M."/>
            <person name="Wahlund T.M."/>
            <person name="Williams B."/>
            <person name="Wilson W."/>
            <person name="Wolfe G."/>
            <person name="Wurch L.L."/>
        </authorList>
    </citation>
    <scope>NUCLEOTIDE SEQUENCE</scope>
</reference>
<dbReference type="Gene3D" id="1.10.510.10">
    <property type="entry name" value="Transferase(Phosphotransferase) domain 1"/>
    <property type="match status" value="1"/>
</dbReference>
<evidence type="ECO:0000256" key="2">
    <source>
        <dbReference type="ARBA" id="ARBA00022679"/>
    </source>
</evidence>
<dbReference type="PANTHER" id="PTHR24353:SF37">
    <property type="entry name" value="CAMP-DEPENDENT PROTEIN KINASE CATALYTIC SUBUNIT PRKX"/>
    <property type="match status" value="1"/>
</dbReference>
<dbReference type="Pfam" id="PF00069">
    <property type="entry name" value="Pkinase"/>
    <property type="match status" value="1"/>
</dbReference>
<evidence type="ECO:0000259" key="6">
    <source>
        <dbReference type="PROSITE" id="PS50011"/>
    </source>
</evidence>
<dbReference type="GeneID" id="17267376"/>
<evidence type="ECO:0000256" key="3">
    <source>
        <dbReference type="ARBA" id="ARBA00022741"/>
    </source>
</evidence>
<protein>
    <recommendedName>
        <fullName evidence="6">Protein kinase domain-containing protein</fullName>
    </recommendedName>
</protein>
<sequence length="139" mass="15226">MSQLADYRLLGELGCGSLGRVLLVRLQSSRTLRAMKVVERGQVSSAKQLAQLEAEGEVLAAISHPYIVKLYHTIRDAACNYYVLAYAAGGDLMALILRNGRIDEPASRVVVGSLVLALQHLHEEYSVVYRDVKPESPAC</sequence>
<dbReference type="FunFam" id="3.30.200.20:FF:000042">
    <property type="entry name" value="Aurora kinase A"/>
    <property type="match status" value="1"/>
</dbReference>
<keyword evidence="8" id="KW-1185">Reference proteome</keyword>
<accession>A0A0D3JEA2</accession>
<dbReference type="GO" id="GO:0004691">
    <property type="term" value="F:cAMP-dependent protein kinase activity"/>
    <property type="evidence" value="ECO:0007669"/>
    <property type="project" value="TreeGrafter"/>
</dbReference>
<dbReference type="Gene3D" id="3.30.200.20">
    <property type="entry name" value="Phosphorylase Kinase, domain 1"/>
    <property type="match status" value="1"/>
</dbReference>
<evidence type="ECO:0000256" key="5">
    <source>
        <dbReference type="ARBA" id="ARBA00022840"/>
    </source>
</evidence>
<dbReference type="SMART" id="SM00220">
    <property type="entry name" value="S_TKc"/>
    <property type="match status" value="1"/>
</dbReference>
<keyword evidence="2" id="KW-0808">Transferase</keyword>
<keyword evidence="3" id="KW-0547">Nucleotide-binding</keyword>
<dbReference type="KEGG" id="ehx:EMIHUDRAFT_430570"/>
<dbReference type="OMA" id="SKVYICK"/>
<evidence type="ECO:0000313" key="8">
    <source>
        <dbReference type="Proteomes" id="UP000013827"/>
    </source>
</evidence>
<dbReference type="AlphaFoldDB" id="A0A0D3JEA2"/>
<keyword evidence="5" id="KW-0067">ATP-binding</keyword>
<reference evidence="7" key="2">
    <citation type="submission" date="2024-10" db="UniProtKB">
        <authorList>
            <consortium name="EnsemblProtists"/>
        </authorList>
    </citation>
    <scope>IDENTIFICATION</scope>
</reference>
<dbReference type="GO" id="GO:0005952">
    <property type="term" value="C:cAMP-dependent protein kinase complex"/>
    <property type="evidence" value="ECO:0007669"/>
    <property type="project" value="TreeGrafter"/>
</dbReference>
<dbReference type="GO" id="GO:0005524">
    <property type="term" value="F:ATP binding"/>
    <property type="evidence" value="ECO:0007669"/>
    <property type="project" value="UniProtKB-KW"/>
</dbReference>
<dbReference type="PANTHER" id="PTHR24353">
    <property type="entry name" value="CYCLIC NUCLEOTIDE-DEPENDENT PROTEIN KINASE"/>
    <property type="match status" value="1"/>
</dbReference>
<dbReference type="PROSITE" id="PS50011">
    <property type="entry name" value="PROTEIN_KINASE_DOM"/>
    <property type="match status" value="1"/>
</dbReference>
<dbReference type="eggNOG" id="KOG0608">
    <property type="taxonomic scope" value="Eukaryota"/>
</dbReference>
<dbReference type="RefSeq" id="XP_005774266.1">
    <property type="nucleotide sequence ID" value="XM_005774209.1"/>
</dbReference>
<dbReference type="EnsemblProtists" id="EOD21837">
    <property type="protein sequence ID" value="EOD21837"/>
    <property type="gene ID" value="EMIHUDRAFT_430570"/>
</dbReference>
<name>A0A0D3JEA2_EMIH1</name>
<dbReference type="InterPro" id="IPR011009">
    <property type="entry name" value="Kinase-like_dom_sf"/>
</dbReference>
<proteinExistence type="predicted"/>